<name>A0A2T4ADW7_TRIHA</name>
<protein>
    <submittedName>
        <fullName evidence="1">Uncharacterized protein</fullName>
    </submittedName>
</protein>
<dbReference type="AlphaFoldDB" id="A0A2T4ADW7"/>
<gene>
    <name evidence="1" type="ORF">M431DRAFT_439333</name>
</gene>
<dbReference type="Proteomes" id="UP000241690">
    <property type="component" value="Unassembled WGS sequence"/>
</dbReference>
<evidence type="ECO:0000313" key="1">
    <source>
        <dbReference type="EMBL" id="PTB55222.1"/>
    </source>
</evidence>
<dbReference type="EMBL" id="KZ679680">
    <property type="protein sequence ID" value="PTB55222.1"/>
    <property type="molecule type" value="Genomic_DNA"/>
</dbReference>
<sequence>MPDIIVPVLVPVPVPPVTALQQLICDLAVDADIQCASAHFVSQCHPELLQQPPRIRAKGGPRLVQLAHRLGSRPLCAVLLRRSSPPNAVLASPRHRLAVVDAAIRCTDASSTSRLARSGCKSTCNYTVALVSILGSCCATGLHCRGVSSQVQCPSRRPRPRLHGGTQCSAPAMICLHI</sequence>
<reference evidence="1 2" key="1">
    <citation type="submission" date="2016-07" db="EMBL/GenBank/DDBJ databases">
        <title>Multiple horizontal gene transfer events from other fungi enriched the ability of initially mycotrophic Trichoderma (Ascomycota) to feed on dead plant biomass.</title>
        <authorList>
            <consortium name="DOE Joint Genome Institute"/>
            <person name="Aerts A."/>
            <person name="Atanasova L."/>
            <person name="Chenthamara K."/>
            <person name="Zhang J."/>
            <person name="Grujic M."/>
            <person name="Henrissat B."/>
            <person name="Kuo A."/>
            <person name="Salamov A."/>
            <person name="Lipzen A."/>
            <person name="Labutti K."/>
            <person name="Barry K."/>
            <person name="Miao Y."/>
            <person name="Rahimi M.J."/>
            <person name="Shen Q."/>
            <person name="Grigoriev I.V."/>
            <person name="Kubicek C.P."/>
            <person name="Druzhinina I.S."/>
        </authorList>
    </citation>
    <scope>NUCLEOTIDE SEQUENCE [LARGE SCALE GENOMIC DNA]</scope>
    <source>
        <strain evidence="1 2">CBS 226.95</strain>
    </source>
</reference>
<organism evidence="1 2">
    <name type="scientific">Trichoderma harzianum CBS 226.95</name>
    <dbReference type="NCBI Taxonomy" id="983964"/>
    <lineage>
        <taxon>Eukaryota</taxon>
        <taxon>Fungi</taxon>
        <taxon>Dikarya</taxon>
        <taxon>Ascomycota</taxon>
        <taxon>Pezizomycotina</taxon>
        <taxon>Sordariomycetes</taxon>
        <taxon>Hypocreomycetidae</taxon>
        <taxon>Hypocreales</taxon>
        <taxon>Hypocreaceae</taxon>
        <taxon>Trichoderma</taxon>
    </lineage>
</organism>
<dbReference type="RefSeq" id="XP_024774899.1">
    <property type="nucleotide sequence ID" value="XM_024915184.1"/>
</dbReference>
<accession>A0A2T4ADW7</accession>
<keyword evidence="2" id="KW-1185">Reference proteome</keyword>
<dbReference type="GeneID" id="36623751"/>
<proteinExistence type="predicted"/>
<evidence type="ECO:0000313" key="2">
    <source>
        <dbReference type="Proteomes" id="UP000241690"/>
    </source>
</evidence>